<name>A0A9D4U4I7_ADICA</name>
<dbReference type="PANTHER" id="PTHR16223:SF125">
    <property type="entry name" value="OS08G0506700 PROTEIN"/>
    <property type="match status" value="1"/>
</dbReference>
<accession>A0A9D4U4I7</accession>
<dbReference type="InterPro" id="IPR011598">
    <property type="entry name" value="bHLH_dom"/>
</dbReference>
<evidence type="ECO:0000256" key="2">
    <source>
        <dbReference type="ARBA" id="ARBA00023015"/>
    </source>
</evidence>
<keyword evidence="4" id="KW-0539">Nucleus</keyword>
<evidence type="ECO:0000256" key="4">
    <source>
        <dbReference type="ARBA" id="ARBA00023242"/>
    </source>
</evidence>
<gene>
    <name evidence="7" type="ORF">GOP47_0023868</name>
</gene>
<feature type="domain" description="BHLH" evidence="6">
    <location>
        <begin position="448"/>
        <end position="498"/>
    </location>
</feature>
<dbReference type="GO" id="GO:0046983">
    <property type="term" value="F:protein dimerization activity"/>
    <property type="evidence" value="ECO:0007669"/>
    <property type="project" value="InterPro"/>
</dbReference>
<reference evidence="7" key="1">
    <citation type="submission" date="2021-01" db="EMBL/GenBank/DDBJ databases">
        <title>Adiantum capillus-veneris genome.</title>
        <authorList>
            <person name="Fang Y."/>
            <person name="Liao Q."/>
        </authorList>
    </citation>
    <scope>NUCLEOTIDE SEQUENCE</scope>
    <source>
        <strain evidence="7">H3</strain>
        <tissue evidence="7">Leaf</tissue>
    </source>
</reference>
<dbReference type="GO" id="GO:0000981">
    <property type="term" value="F:DNA-binding transcription factor activity, RNA polymerase II-specific"/>
    <property type="evidence" value="ECO:0007669"/>
    <property type="project" value="TreeGrafter"/>
</dbReference>
<dbReference type="Gene3D" id="4.10.280.10">
    <property type="entry name" value="Helix-loop-helix DNA-binding domain"/>
    <property type="match status" value="1"/>
</dbReference>
<evidence type="ECO:0000256" key="3">
    <source>
        <dbReference type="ARBA" id="ARBA00023163"/>
    </source>
</evidence>
<sequence>MSNSISNLHPAIDAQDTSGGAPVCPPRPWCATYICLTSLCRQMPDLNLYLNDVDVEVIEDAPGSNKFAHNELEMDFARFLDDNLCKNANPGWSVNSGSNVLPASPAISWESDQLPFLLDHARDAGSSVHQDYKHPQLQATKEAGFNIAMEAQAGIRTAYTSTPNLVGSSPSTSAHDLIETSMAALVASSSSSGSTHDTPMQLHAFVEMGKSNITSASNLIRYNSSPAHANYMSSLLEENALLFDHPTTQTAPSKLSECSCTSRWVAPISMASSSSSFTFNDVAVTFNHGIGPANRRAHQSGLEINPQVQGAIYTAPLAPPNVERQIYGLLRQHSSPAHLISQYTSSDVASTPSARKRVLVSGNSSEEESRIIGEGANQLQAAALRSDALGTIQRSQLQQVDYYNMHTPQSSEATSMSGEASSSAKVSSSTPALKSNEVLCRVSAKRGFATNPRSIAERERRIKINDGMKKLQELMPNSENLTNKVTMLDEAVEYIKDLQRQVEELSACTCECSHKSRNNIDDAKG</sequence>
<proteinExistence type="predicted"/>
<comment type="subcellular location">
    <subcellularLocation>
        <location evidence="1">Nucleus</location>
    </subcellularLocation>
</comment>
<evidence type="ECO:0000313" key="8">
    <source>
        <dbReference type="Proteomes" id="UP000886520"/>
    </source>
</evidence>
<dbReference type="SUPFAM" id="SSF47459">
    <property type="entry name" value="HLH, helix-loop-helix DNA-binding domain"/>
    <property type="match status" value="1"/>
</dbReference>
<keyword evidence="8" id="KW-1185">Reference proteome</keyword>
<dbReference type="InterPro" id="IPR045843">
    <property type="entry name" value="IND-like"/>
</dbReference>
<feature type="region of interest" description="Disordered" evidence="5">
    <location>
        <begin position="351"/>
        <end position="371"/>
    </location>
</feature>
<dbReference type="GO" id="GO:0000978">
    <property type="term" value="F:RNA polymerase II cis-regulatory region sequence-specific DNA binding"/>
    <property type="evidence" value="ECO:0007669"/>
    <property type="project" value="TreeGrafter"/>
</dbReference>
<dbReference type="SMART" id="SM00353">
    <property type="entry name" value="HLH"/>
    <property type="match status" value="1"/>
</dbReference>
<feature type="region of interest" description="Disordered" evidence="5">
    <location>
        <begin position="1"/>
        <end position="21"/>
    </location>
</feature>
<dbReference type="GO" id="GO:0005634">
    <property type="term" value="C:nucleus"/>
    <property type="evidence" value="ECO:0007669"/>
    <property type="project" value="UniProtKB-SubCell"/>
</dbReference>
<dbReference type="PANTHER" id="PTHR16223">
    <property type="entry name" value="TRANSCRIPTION FACTOR BHLH83-RELATED"/>
    <property type="match status" value="1"/>
</dbReference>
<evidence type="ECO:0000313" key="7">
    <source>
        <dbReference type="EMBL" id="KAI5061363.1"/>
    </source>
</evidence>
<dbReference type="InterPro" id="IPR036638">
    <property type="entry name" value="HLH_DNA-bd_sf"/>
</dbReference>
<dbReference type="PROSITE" id="PS50888">
    <property type="entry name" value="BHLH"/>
    <property type="match status" value="1"/>
</dbReference>
<protein>
    <recommendedName>
        <fullName evidence="6">BHLH domain-containing protein</fullName>
    </recommendedName>
</protein>
<evidence type="ECO:0000259" key="6">
    <source>
        <dbReference type="PROSITE" id="PS50888"/>
    </source>
</evidence>
<comment type="caution">
    <text evidence="7">The sequence shown here is derived from an EMBL/GenBank/DDBJ whole genome shotgun (WGS) entry which is preliminary data.</text>
</comment>
<feature type="region of interest" description="Disordered" evidence="5">
    <location>
        <begin position="408"/>
        <end position="428"/>
    </location>
</feature>
<dbReference type="AlphaFoldDB" id="A0A9D4U4I7"/>
<organism evidence="7 8">
    <name type="scientific">Adiantum capillus-veneris</name>
    <name type="common">Maidenhair fern</name>
    <dbReference type="NCBI Taxonomy" id="13818"/>
    <lineage>
        <taxon>Eukaryota</taxon>
        <taxon>Viridiplantae</taxon>
        <taxon>Streptophyta</taxon>
        <taxon>Embryophyta</taxon>
        <taxon>Tracheophyta</taxon>
        <taxon>Polypodiopsida</taxon>
        <taxon>Polypodiidae</taxon>
        <taxon>Polypodiales</taxon>
        <taxon>Pteridineae</taxon>
        <taxon>Pteridaceae</taxon>
        <taxon>Vittarioideae</taxon>
        <taxon>Adiantum</taxon>
    </lineage>
</organism>
<evidence type="ECO:0000256" key="5">
    <source>
        <dbReference type="SAM" id="MobiDB-lite"/>
    </source>
</evidence>
<feature type="compositionally biased region" description="Low complexity" evidence="5">
    <location>
        <begin position="410"/>
        <end position="428"/>
    </location>
</feature>
<dbReference type="EMBL" id="JABFUD020000023">
    <property type="protein sequence ID" value="KAI5061363.1"/>
    <property type="molecule type" value="Genomic_DNA"/>
</dbReference>
<dbReference type="Pfam" id="PF00010">
    <property type="entry name" value="HLH"/>
    <property type="match status" value="1"/>
</dbReference>
<dbReference type="Proteomes" id="UP000886520">
    <property type="component" value="Chromosome 23"/>
</dbReference>
<keyword evidence="2" id="KW-0805">Transcription regulation</keyword>
<keyword evidence="3" id="KW-0804">Transcription</keyword>
<dbReference type="OrthoDB" id="2004432at2759"/>
<evidence type="ECO:0000256" key="1">
    <source>
        <dbReference type="ARBA" id="ARBA00004123"/>
    </source>
</evidence>